<feature type="transmembrane region" description="Helical" evidence="2">
    <location>
        <begin position="402"/>
        <end position="419"/>
    </location>
</feature>
<dbReference type="InterPro" id="IPR036259">
    <property type="entry name" value="MFS_trans_sf"/>
</dbReference>
<dbReference type="Proteomes" id="UP000007879">
    <property type="component" value="Unassembled WGS sequence"/>
</dbReference>
<dbReference type="STRING" id="400682.A0A1X7V4A2"/>
<feature type="transmembrane region" description="Helical" evidence="2">
    <location>
        <begin position="338"/>
        <end position="367"/>
    </location>
</feature>
<dbReference type="EnsemblMetazoa" id="XM_019995193.1">
    <property type="protein sequence ID" value="XP_019850752.1"/>
    <property type="gene ID" value="LOC109581245"/>
</dbReference>
<feature type="transmembrane region" description="Helical" evidence="2">
    <location>
        <begin position="374"/>
        <end position="396"/>
    </location>
</feature>
<evidence type="ECO:0008006" key="5">
    <source>
        <dbReference type="Google" id="ProtNLM"/>
    </source>
</evidence>
<reference evidence="4" key="1">
    <citation type="journal article" date="2010" name="Nature">
        <title>The Amphimedon queenslandica genome and the evolution of animal complexity.</title>
        <authorList>
            <person name="Srivastava M."/>
            <person name="Simakov O."/>
            <person name="Chapman J."/>
            <person name="Fahey B."/>
            <person name="Gauthier M.E."/>
            <person name="Mitros T."/>
            <person name="Richards G.S."/>
            <person name="Conaco C."/>
            <person name="Dacre M."/>
            <person name="Hellsten U."/>
            <person name="Larroux C."/>
            <person name="Putnam N.H."/>
            <person name="Stanke M."/>
            <person name="Adamska M."/>
            <person name="Darling A."/>
            <person name="Degnan S.M."/>
            <person name="Oakley T.H."/>
            <person name="Plachetzki D.C."/>
            <person name="Zhai Y."/>
            <person name="Adamski M."/>
            <person name="Calcino A."/>
            <person name="Cummins S.F."/>
            <person name="Goodstein D.M."/>
            <person name="Harris C."/>
            <person name="Jackson D.J."/>
            <person name="Leys S.P."/>
            <person name="Shu S."/>
            <person name="Woodcroft B.J."/>
            <person name="Vervoort M."/>
            <person name="Kosik K.S."/>
            <person name="Manning G."/>
            <person name="Degnan B.M."/>
            <person name="Rokhsar D.S."/>
        </authorList>
    </citation>
    <scope>NUCLEOTIDE SEQUENCE [LARGE SCALE GENOMIC DNA]</scope>
</reference>
<dbReference type="OrthoDB" id="78663at2759"/>
<dbReference type="PANTHER" id="PTHR19444">
    <property type="entry name" value="UNC-93 RELATED"/>
    <property type="match status" value="1"/>
</dbReference>
<feature type="transmembrane region" description="Helical" evidence="2">
    <location>
        <begin position="194"/>
        <end position="217"/>
    </location>
</feature>
<feature type="transmembrane region" description="Helical" evidence="2">
    <location>
        <begin position="9"/>
        <end position="29"/>
    </location>
</feature>
<gene>
    <name evidence="3" type="primary">109581245</name>
</gene>
<evidence type="ECO:0000256" key="2">
    <source>
        <dbReference type="SAM" id="Phobius"/>
    </source>
</evidence>
<reference evidence="3" key="2">
    <citation type="submission" date="2017-05" db="UniProtKB">
        <authorList>
            <consortium name="EnsemblMetazoa"/>
        </authorList>
    </citation>
    <scope>IDENTIFICATION</scope>
</reference>
<keyword evidence="2" id="KW-0472">Membrane</keyword>
<dbReference type="InParanoid" id="A0A1X7V4A2"/>
<feature type="transmembrane region" description="Helical" evidence="2">
    <location>
        <begin position="283"/>
        <end position="301"/>
    </location>
</feature>
<keyword evidence="2" id="KW-1133">Transmembrane helix</keyword>
<dbReference type="SUPFAM" id="SSF103473">
    <property type="entry name" value="MFS general substrate transporter"/>
    <property type="match status" value="1"/>
</dbReference>
<dbReference type="AlphaFoldDB" id="A0A1X7V4A2"/>
<proteinExistence type="inferred from homology"/>
<keyword evidence="2" id="KW-0812">Transmembrane</keyword>
<dbReference type="PANTHER" id="PTHR19444:SF13">
    <property type="entry name" value="PROTEIN UNC-93 HOMOLOG A"/>
    <property type="match status" value="1"/>
</dbReference>
<feature type="transmembrane region" description="Helical" evidence="2">
    <location>
        <begin position="237"/>
        <end position="263"/>
    </location>
</feature>
<evidence type="ECO:0000313" key="4">
    <source>
        <dbReference type="Proteomes" id="UP000007879"/>
    </source>
</evidence>
<protein>
    <recommendedName>
        <fullName evidence="5">Major facilitator superfamily (MFS) profile domain-containing protein</fullName>
    </recommendedName>
</protein>
<dbReference type="eggNOG" id="KOG3097">
    <property type="taxonomic scope" value="Eukaryota"/>
</dbReference>
<feature type="transmembrane region" description="Helical" evidence="2">
    <location>
        <begin position="133"/>
        <end position="161"/>
    </location>
</feature>
<organism evidence="3">
    <name type="scientific">Amphimedon queenslandica</name>
    <name type="common">Sponge</name>
    <dbReference type="NCBI Taxonomy" id="400682"/>
    <lineage>
        <taxon>Eukaryota</taxon>
        <taxon>Metazoa</taxon>
        <taxon>Porifera</taxon>
        <taxon>Demospongiae</taxon>
        <taxon>Heteroscleromorpha</taxon>
        <taxon>Haplosclerida</taxon>
        <taxon>Niphatidae</taxon>
        <taxon>Amphimedon</taxon>
    </lineage>
</organism>
<accession>A0A1X7V4A2</accession>
<sequence length="438" mass="47692">MILPAYRNIIGQFLGVVCCLSPFLGILYMQSSINATEGLGLLTNATSFSTLIISIFLAPFIVSVAGTKPSLFLSSIIFTIYTLSNFYPHWFTLLPAAALTGLALGLLWVAMYSHATATALKFHDALKETKENCTVLLASTTGVSVQVSGMVGASVSSIVLLNLKTTVNYNDSFIENDTSSCGVYEEGHEVSDVLYYPLIGIYALLNIISLFIILVFVDNFKSESEFVTIKTQLYASLKSLISCLFNVTVILLFPMFTLHGLLLGYITGDFSKVFISDCIGVKWLGFAHAAYGLTGGIVTFMTGKALKCISQPLVVFLALLLSTGMCMCLLYLERTPQILVIFLLTIGWAVGESMIMTLAPGIGGILLPEKKEQLFAFYRLGMAIGLVTSYTTAILMETCQQIWLVIGIILLTGICYIVLQISERLKKNKTSDNNPTVV</sequence>
<dbReference type="InterPro" id="IPR051951">
    <property type="entry name" value="UNC-93_regulatory"/>
</dbReference>
<feature type="transmembrane region" description="Helical" evidence="2">
    <location>
        <begin position="93"/>
        <end position="112"/>
    </location>
</feature>
<dbReference type="EnsemblMetazoa" id="Aqu2.1.34791_001">
    <property type="protein sequence ID" value="Aqu2.1.34791_001"/>
    <property type="gene ID" value="Aqu2.1.34791"/>
</dbReference>
<evidence type="ECO:0000256" key="1">
    <source>
        <dbReference type="ARBA" id="ARBA00009172"/>
    </source>
</evidence>
<keyword evidence="4" id="KW-1185">Reference proteome</keyword>
<feature type="transmembrane region" description="Helical" evidence="2">
    <location>
        <begin position="41"/>
        <end position="62"/>
    </location>
</feature>
<feature type="transmembrane region" description="Helical" evidence="2">
    <location>
        <begin position="313"/>
        <end position="332"/>
    </location>
</feature>
<comment type="similarity">
    <text evidence="1">Belongs to the unc-93 family.</text>
</comment>
<evidence type="ECO:0000313" key="3">
    <source>
        <dbReference type="EnsemblMetazoa" id="Aqu2.1.34791_001"/>
    </source>
</evidence>
<name>A0A1X7V4A2_AMPQE</name>
<dbReference type="KEGG" id="aqu:109581245"/>